<evidence type="ECO:0000256" key="2">
    <source>
        <dbReference type="RuleBase" id="RU367034"/>
    </source>
</evidence>
<feature type="region of interest" description="Disordered" evidence="3">
    <location>
        <begin position="496"/>
        <end position="516"/>
    </location>
</feature>
<dbReference type="Gene3D" id="1.20.5.340">
    <property type="match status" value="1"/>
</dbReference>
<feature type="region of interest" description="Disordered" evidence="3">
    <location>
        <begin position="927"/>
        <end position="999"/>
    </location>
</feature>
<dbReference type="OrthoDB" id="1929108at2759"/>
<dbReference type="GO" id="GO:0005856">
    <property type="term" value="C:cytoskeleton"/>
    <property type="evidence" value="ECO:0007669"/>
    <property type="project" value="UniProtKB-SubCell"/>
</dbReference>
<comment type="caution">
    <text evidence="5">The sequence shown here is derived from an EMBL/GenBank/DDBJ whole genome shotgun (WGS) entry which is preliminary data.</text>
</comment>
<dbReference type="EMBL" id="JABFUD020000003">
    <property type="protein sequence ID" value="KAI5081879.1"/>
    <property type="molecule type" value="Genomic_DNA"/>
</dbReference>
<dbReference type="GO" id="GO:0003779">
    <property type="term" value="F:actin binding"/>
    <property type="evidence" value="ECO:0007669"/>
    <property type="project" value="UniProtKB-UniRule"/>
</dbReference>
<feature type="compositionally biased region" description="Polar residues" evidence="3">
    <location>
        <begin position="647"/>
        <end position="657"/>
    </location>
</feature>
<evidence type="ECO:0000313" key="7">
    <source>
        <dbReference type="Proteomes" id="UP000886520"/>
    </source>
</evidence>
<comment type="similarity">
    <text evidence="1 2">Belongs to the SCAR/WAVE family.</text>
</comment>
<name>A0A9D4ZNF5_ADICA</name>
<feature type="region of interest" description="Disordered" evidence="3">
    <location>
        <begin position="1036"/>
        <end position="1055"/>
    </location>
</feature>
<evidence type="ECO:0000259" key="4">
    <source>
        <dbReference type="PROSITE" id="PS51082"/>
    </source>
</evidence>
<comment type="function">
    <text evidence="2">Involved in regulation of actin and microtubule organization. Part of a WAVE complex that activates the Arp2/3 complex.</text>
</comment>
<comment type="subcellular location">
    <subcellularLocation>
        <location evidence="2">Cytoplasm</location>
        <location evidence="2">Cytoskeleton</location>
    </subcellularLocation>
</comment>
<gene>
    <name evidence="5" type="ORF">GOP47_0001622</name>
    <name evidence="6" type="ORF">GOP47_0002269</name>
</gene>
<dbReference type="PANTHER" id="PTHR12902">
    <property type="entry name" value="WASP-1"/>
    <property type="match status" value="1"/>
</dbReference>
<reference evidence="5" key="1">
    <citation type="submission" date="2021-01" db="EMBL/GenBank/DDBJ databases">
        <title>Adiantum capillus-veneris genome.</title>
        <authorList>
            <person name="Fang Y."/>
            <person name="Liao Q."/>
        </authorList>
    </citation>
    <scope>NUCLEOTIDE SEQUENCE</scope>
    <source>
        <strain evidence="5">H3</strain>
        <tissue evidence="5">Leaf</tissue>
    </source>
</reference>
<dbReference type="InterPro" id="IPR028288">
    <property type="entry name" value="SCAR/WAVE_fam"/>
</dbReference>
<feature type="compositionally biased region" description="Polar residues" evidence="3">
    <location>
        <begin position="665"/>
        <end position="681"/>
    </location>
</feature>
<dbReference type="EMBL" id="JABFUD020000003">
    <property type="protein sequence ID" value="KAI5082526.1"/>
    <property type="molecule type" value="Genomic_DNA"/>
</dbReference>
<keyword evidence="2" id="KW-0206">Cytoskeleton</keyword>
<feature type="region of interest" description="Disordered" evidence="3">
    <location>
        <begin position="419"/>
        <end position="447"/>
    </location>
</feature>
<keyword evidence="2" id="KW-0963">Cytoplasm</keyword>
<evidence type="ECO:0000313" key="5">
    <source>
        <dbReference type="EMBL" id="KAI5081879.1"/>
    </source>
</evidence>
<feature type="region of interest" description="Disordered" evidence="3">
    <location>
        <begin position="573"/>
        <end position="604"/>
    </location>
</feature>
<feature type="domain" description="WH2" evidence="4">
    <location>
        <begin position="1054"/>
        <end position="1072"/>
    </location>
</feature>
<evidence type="ECO:0000256" key="3">
    <source>
        <dbReference type="SAM" id="MobiDB-lite"/>
    </source>
</evidence>
<feature type="compositionally biased region" description="Polar residues" evidence="3">
    <location>
        <begin position="436"/>
        <end position="447"/>
    </location>
</feature>
<evidence type="ECO:0000313" key="6">
    <source>
        <dbReference type="EMBL" id="KAI5082526.1"/>
    </source>
</evidence>
<feature type="region of interest" description="Disordered" evidence="3">
    <location>
        <begin position="226"/>
        <end position="255"/>
    </location>
</feature>
<dbReference type="GO" id="GO:2000601">
    <property type="term" value="P:positive regulation of Arp2/3 complex-mediated actin nucleation"/>
    <property type="evidence" value="ECO:0007669"/>
    <property type="project" value="TreeGrafter"/>
</dbReference>
<accession>A0A9D4ZNF5</accession>
<organism evidence="5 7">
    <name type="scientific">Adiantum capillus-veneris</name>
    <name type="common">Maidenhair fern</name>
    <dbReference type="NCBI Taxonomy" id="13818"/>
    <lineage>
        <taxon>Eukaryota</taxon>
        <taxon>Viridiplantae</taxon>
        <taxon>Streptophyta</taxon>
        <taxon>Embryophyta</taxon>
        <taxon>Tracheophyta</taxon>
        <taxon>Polypodiopsida</taxon>
        <taxon>Polypodiidae</taxon>
        <taxon>Polypodiales</taxon>
        <taxon>Pteridineae</taxon>
        <taxon>Pteridaceae</taxon>
        <taxon>Vittarioideae</taxon>
        <taxon>Adiantum</taxon>
    </lineage>
</organism>
<dbReference type="PROSITE" id="PS51082">
    <property type="entry name" value="WH2"/>
    <property type="match status" value="1"/>
</dbReference>
<dbReference type="GO" id="GO:0071933">
    <property type="term" value="F:Arp2/3 complex binding"/>
    <property type="evidence" value="ECO:0007669"/>
    <property type="project" value="TreeGrafter"/>
</dbReference>
<feature type="region of interest" description="Disordered" evidence="3">
    <location>
        <begin position="619"/>
        <end position="703"/>
    </location>
</feature>
<proteinExistence type="inferred from homology"/>
<protein>
    <recommendedName>
        <fullName evidence="2">Protein SCAR</fullName>
    </recommendedName>
    <alternativeName>
        <fullName evidence="2">Protein WAVE</fullName>
    </alternativeName>
</protein>
<dbReference type="Proteomes" id="UP000886520">
    <property type="component" value="Chromosome 2"/>
</dbReference>
<dbReference type="PANTHER" id="PTHR12902:SF1">
    <property type="entry name" value="WISKOTT-ALDRICH SYNDROME PROTEIN FAMILY MEMBER"/>
    <property type="match status" value="1"/>
</dbReference>
<dbReference type="AlphaFoldDB" id="A0A9D4ZNF5"/>
<feature type="compositionally biased region" description="Polar residues" evidence="3">
    <location>
        <begin position="595"/>
        <end position="604"/>
    </location>
</feature>
<evidence type="ECO:0000256" key="1">
    <source>
        <dbReference type="ARBA" id="ARBA00006993"/>
    </source>
</evidence>
<keyword evidence="2" id="KW-0009">Actin-binding</keyword>
<dbReference type="Gene3D" id="6.10.280.150">
    <property type="match status" value="2"/>
</dbReference>
<sequence>MPLTRYEIRNEYSLANPDLYRAAAKDDPEGLLEGVAMAGLVGVVRQLGDLAEFAAEVFHDLHEEVLATAARGHELLIRVQQLEAELPFVEKLMLAESNYVNFAYNPGLEWHANIENEQNHFTQGDLPRFIRNAYEDCRGPPRLFLLDKFDVAGAGACLKRYTDPSFFRMEWASSELMKAEKEQLDKKARRIKKKGRRQRNGEFRDTFLAVHMQPRMRPAPLEVENSASSSIHSHIPNSQHSSEQDGVHKGLQGPEQKLEPSRLLIPEGGGLNLKASVDVLPQDAEHSEVLMVSSALSQHLEERVNETEIKSVDAEFVSTEFDSGKAEEAGASDIEIQKKIFCIGVKLSEDVTDFASETDNYMDALTTIDSEVETDSDVKTIVQVDGELMSNSRHEDDPVHTKQVITDCLEKTDETELIAENGIDSGHNTPEEGDTSVGTEPTHISSPDASLVEENKSVFDDDSHASSKSSVSTPIIRSLPSTPALEKSTVIFEERLESESTEGIPETPETPAENEHERLELETLTSAFHQLPEPVVPLDNGSRSVYSDDFGSLSSHFGGKSTVLPSRELSMVHAEKDSFEDSESEASEAMRELSPHSSANSSIQPMKWASEFSRHPNIALDSSDDELGGMQVSSSSSSSSSSALSSPRPSTLATSVFDNKPLSPIKSSPESLLHLSPQSVGRMTPHSPPASSSLPPPGHAQLASHIPLSQQSGYGFLPEFTSGLHNIPVGDVTSQKQDEGFPAEDCEHFPPPPPLPPLEWRTTRRFGGLLSSSKISDSSPRPPIPEKPLWRLRDSSQAANLPPVPQGVHMQDDEFVHAPNSSPTLHGGFQEFSMHYDGLEQSQTKDAYASQTYSKIFEASSPGHVFPEELAAISGRSNEPVQPSILLRRDSMPHEVPITVAESSITEHPGTESAPLLWTNKSTHSFRSISSESSVDDKEQDNAVSSLQEEPVRERSSAGSKSRTSVPHEIFAEDDCIDSSQKEKQIAAPQRQLSTDACPPLPSSVLESEMVRSSAAPKIERKDSLIAAIASHDKSTLRKVPEWSQSSRTPRTDDREVLLEQIRTGSFSLRRAKVEKQETPRPVASINVAAILEKANAIRQAFAGSDDEDEDDDWSDG</sequence>
<feature type="compositionally biased region" description="Polar residues" evidence="3">
    <location>
        <begin position="226"/>
        <end position="241"/>
    </location>
</feature>
<keyword evidence="7" id="KW-1185">Reference proteome</keyword>
<dbReference type="GO" id="GO:0034237">
    <property type="term" value="F:protein kinase A regulatory subunit binding"/>
    <property type="evidence" value="ECO:0007669"/>
    <property type="project" value="TreeGrafter"/>
</dbReference>
<dbReference type="InterPro" id="IPR003124">
    <property type="entry name" value="WH2_dom"/>
</dbReference>
<feature type="compositionally biased region" description="Low complexity" evidence="3">
    <location>
        <begin position="633"/>
        <end position="646"/>
    </location>
</feature>
<dbReference type="GO" id="GO:0030036">
    <property type="term" value="P:actin cytoskeleton organization"/>
    <property type="evidence" value="ECO:0007669"/>
    <property type="project" value="UniProtKB-UniRule"/>
</dbReference>